<evidence type="ECO:0000256" key="1">
    <source>
        <dbReference type="SAM" id="MobiDB-lite"/>
    </source>
</evidence>
<proteinExistence type="predicted"/>
<name>W3WVM5_PESFW</name>
<reference evidence="3" key="1">
    <citation type="journal article" date="2015" name="BMC Genomics">
        <title>Genomic and transcriptomic analysis of the endophytic fungus Pestalotiopsis fici reveals its lifestyle and high potential for synthesis of natural products.</title>
        <authorList>
            <person name="Wang X."/>
            <person name="Zhang X."/>
            <person name="Liu L."/>
            <person name="Xiang M."/>
            <person name="Wang W."/>
            <person name="Sun X."/>
            <person name="Che Y."/>
            <person name="Guo L."/>
            <person name="Liu G."/>
            <person name="Guo L."/>
            <person name="Wang C."/>
            <person name="Yin W.B."/>
            <person name="Stadler M."/>
            <person name="Zhang X."/>
            <person name="Liu X."/>
        </authorList>
    </citation>
    <scope>NUCLEOTIDE SEQUENCE [LARGE SCALE GENOMIC DNA]</scope>
    <source>
        <strain evidence="3">W106-1 / CGMCC3.15140</strain>
    </source>
</reference>
<feature type="compositionally biased region" description="Basic and acidic residues" evidence="1">
    <location>
        <begin position="72"/>
        <end position="81"/>
    </location>
</feature>
<evidence type="ECO:0000313" key="2">
    <source>
        <dbReference type="EMBL" id="ETS76896.1"/>
    </source>
</evidence>
<keyword evidence="3" id="KW-1185">Reference proteome</keyword>
<dbReference type="AlphaFoldDB" id="W3WVM5"/>
<feature type="region of interest" description="Disordered" evidence="1">
    <location>
        <begin position="72"/>
        <end position="94"/>
    </location>
</feature>
<dbReference type="InParanoid" id="W3WVM5"/>
<dbReference type="HOGENOM" id="CLU_742079_0_0_1"/>
<dbReference type="KEGG" id="pfy:PFICI_10770"/>
<evidence type="ECO:0000313" key="3">
    <source>
        <dbReference type="Proteomes" id="UP000030651"/>
    </source>
</evidence>
<sequence length="423" mass="48596">MYKHHFRKWNLKKRLSYDQVVRIVAHRTLTKPHAVSPSMDKIDIYVRRLPPEKYTHFKRAVASLLAAASKTMEGRSPERHAHPSPLREILNPPEKLQNPERLLRGFRNDITSILRPEESGKRSIGKPLIVMNDRWFHLVDAATTMVKNGHVDYGFGVIAFCMDRGRSFLENAPPSGMVRLCQVLFRVNQTHPELCQSMLRYLYQLARVVLPTSNQTRRTLQQMSSLDIDDLLAVEELLFRFCRDYAKNKICANGSDLKSAEKLRIWGWSGADMSNPVVRKMVSAFEQDSALWYIGIPLYPLRPELSNLHQDLERMSAGEWSELFGAEDIGLLMNAMWQSAPVIEHGHSLQDVATMQALHLCEGLMFQVDNTRTLEQIERNLSNLDLMCPDLTSPQAQVYRRNTGKYSRMVVANRIKVAKEANR</sequence>
<gene>
    <name evidence="2" type="ORF">PFICI_10770</name>
</gene>
<dbReference type="GeneID" id="19275783"/>
<dbReference type="Proteomes" id="UP000030651">
    <property type="component" value="Unassembled WGS sequence"/>
</dbReference>
<dbReference type="OrthoDB" id="5986190at2759"/>
<protein>
    <recommendedName>
        <fullName evidence="4">Clr5 domain-containing protein</fullName>
    </recommendedName>
</protein>
<organism evidence="2 3">
    <name type="scientific">Pestalotiopsis fici (strain W106-1 / CGMCC3.15140)</name>
    <dbReference type="NCBI Taxonomy" id="1229662"/>
    <lineage>
        <taxon>Eukaryota</taxon>
        <taxon>Fungi</taxon>
        <taxon>Dikarya</taxon>
        <taxon>Ascomycota</taxon>
        <taxon>Pezizomycotina</taxon>
        <taxon>Sordariomycetes</taxon>
        <taxon>Xylariomycetidae</taxon>
        <taxon>Amphisphaeriales</taxon>
        <taxon>Sporocadaceae</taxon>
        <taxon>Pestalotiopsis</taxon>
    </lineage>
</organism>
<dbReference type="RefSeq" id="XP_007837542.1">
    <property type="nucleotide sequence ID" value="XM_007839351.1"/>
</dbReference>
<evidence type="ECO:0008006" key="4">
    <source>
        <dbReference type="Google" id="ProtNLM"/>
    </source>
</evidence>
<accession>W3WVM5</accession>
<dbReference type="EMBL" id="KI912116">
    <property type="protein sequence ID" value="ETS76896.1"/>
    <property type="molecule type" value="Genomic_DNA"/>
</dbReference>